<reference evidence="1" key="1">
    <citation type="submission" date="2014-05" db="EMBL/GenBank/DDBJ databases">
        <authorList>
            <person name="Chronopoulou M."/>
        </authorList>
    </citation>
    <scope>NUCLEOTIDE SEQUENCE</scope>
    <source>
        <tissue evidence="1">Whole organism</tissue>
    </source>
</reference>
<proteinExistence type="predicted"/>
<evidence type="ECO:0000313" key="1">
    <source>
        <dbReference type="EMBL" id="CDW42677.1"/>
    </source>
</evidence>
<name>A0A0K2UXT3_LEPSM</name>
<dbReference type="EMBL" id="HACA01025316">
    <property type="protein sequence ID" value="CDW42677.1"/>
    <property type="molecule type" value="Transcribed_RNA"/>
</dbReference>
<organism evidence="1">
    <name type="scientific">Lepeophtheirus salmonis</name>
    <name type="common">Salmon louse</name>
    <name type="synonym">Caligus salmonis</name>
    <dbReference type="NCBI Taxonomy" id="72036"/>
    <lineage>
        <taxon>Eukaryota</taxon>
        <taxon>Metazoa</taxon>
        <taxon>Ecdysozoa</taxon>
        <taxon>Arthropoda</taxon>
        <taxon>Crustacea</taxon>
        <taxon>Multicrustacea</taxon>
        <taxon>Hexanauplia</taxon>
        <taxon>Copepoda</taxon>
        <taxon>Siphonostomatoida</taxon>
        <taxon>Caligidae</taxon>
        <taxon>Lepeophtheirus</taxon>
    </lineage>
</organism>
<protein>
    <submittedName>
        <fullName evidence="1">Uncharacterized protein</fullName>
    </submittedName>
</protein>
<dbReference type="AlphaFoldDB" id="A0A0K2UXT3"/>
<sequence length="46" mass="5161">CEGHLSSQGSFSTRRSYPIQGVRKEEKISLERNLTLKKGDKGVRLA</sequence>
<accession>A0A0K2UXT3</accession>
<feature type="non-terminal residue" evidence="1">
    <location>
        <position position="1"/>
    </location>
</feature>